<dbReference type="EMBL" id="GBXM01090192">
    <property type="protein sequence ID" value="JAH18385.1"/>
    <property type="molecule type" value="Transcribed_RNA"/>
</dbReference>
<reference evidence="1" key="2">
    <citation type="journal article" date="2015" name="Fish Shellfish Immunol.">
        <title>Early steps in the European eel (Anguilla anguilla)-Vibrio vulnificus interaction in the gills: Role of the RtxA13 toxin.</title>
        <authorList>
            <person name="Callol A."/>
            <person name="Pajuelo D."/>
            <person name="Ebbesson L."/>
            <person name="Teles M."/>
            <person name="MacKenzie S."/>
            <person name="Amaro C."/>
        </authorList>
    </citation>
    <scope>NUCLEOTIDE SEQUENCE</scope>
</reference>
<sequence length="39" mass="3871">MGDSGAQPQKRACTPQRGFISRGCGVQPIPALAGIGSAS</sequence>
<accession>A0A0E9QQ78</accession>
<protein>
    <submittedName>
        <fullName evidence="1">Uncharacterized protein</fullName>
    </submittedName>
</protein>
<reference evidence="1" key="1">
    <citation type="submission" date="2014-11" db="EMBL/GenBank/DDBJ databases">
        <authorList>
            <person name="Amaro Gonzalez C."/>
        </authorList>
    </citation>
    <scope>NUCLEOTIDE SEQUENCE</scope>
</reference>
<organism evidence="1">
    <name type="scientific">Anguilla anguilla</name>
    <name type="common">European freshwater eel</name>
    <name type="synonym">Muraena anguilla</name>
    <dbReference type="NCBI Taxonomy" id="7936"/>
    <lineage>
        <taxon>Eukaryota</taxon>
        <taxon>Metazoa</taxon>
        <taxon>Chordata</taxon>
        <taxon>Craniata</taxon>
        <taxon>Vertebrata</taxon>
        <taxon>Euteleostomi</taxon>
        <taxon>Actinopterygii</taxon>
        <taxon>Neopterygii</taxon>
        <taxon>Teleostei</taxon>
        <taxon>Anguilliformes</taxon>
        <taxon>Anguillidae</taxon>
        <taxon>Anguilla</taxon>
    </lineage>
</organism>
<evidence type="ECO:0000313" key="1">
    <source>
        <dbReference type="EMBL" id="JAH18385.1"/>
    </source>
</evidence>
<dbReference type="AlphaFoldDB" id="A0A0E9QQ78"/>
<proteinExistence type="predicted"/>
<name>A0A0E9QQ78_ANGAN</name>